<accession>A0A238Z3B2</accession>
<proteinExistence type="predicted"/>
<protein>
    <submittedName>
        <fullName evidence="1">Uncharacterized protein</fullName>
    </submittedName>
</protein>
<dbReference type="AlphaFoldDB" id="A0A238Z3B2"/>
<keyword evidence="2" id="KW-1185">Reference proteome</keyword>
<dbReference type="RefSeq" id="WP_089273265.1">
    <property type="nucleotide sequence ID" value="NZ_FZNN01000023.1"/>
</dbReference>
<sequence length="67" mass="7565">MRRDGRESRAEIVIRGWFEGESKGEYGYRGSISNLNGGPVRQFIGMVQLVARLTEILREAGHSEANR</sequence>
<dbReference type="Proteomes" id="UP000198417">
    <property type="component" value="Unassembled WGS sequence"/>
</dbReference>
<gene>
    <name evidence="1" type="ORF">SAMN06265370_12324</name>
</gene>
<dbReference type="EMBL" id="FZNN01000023">
    <property type="protein sequence ID" value="SNR77866.1"/>
    <property type="molecule type" value="Genomic_DNA"/>
</dbReference>
<name>A0A238Z3B2_9RHOB</name>
<organism evidence="1 2">
    <name type="scientific">Puniceibacterium sediminis</name>
    <dbReference type="NCBI Taxonomy" id="1608407"/>
    <lineage>
        <taxon>Bacteria</taxon>
        <taxon>Pseudomonadati</taxon>
        <taxon>Pseudomonadota</taxon>
        <taxon>Alphaproteobacteria</taxon>
        <taxon>Rhodobacterales</taxon>
        <taxon>Paracoccaceae</taxon>
        <taxon>Puniceibacterium</taxon>
    </lineage>
</organism>
<evidence type="ECO:0000313" key="1">
    <source>
        <dbReference type="EMBL" id="SNR77866.1"/>
    </source>
</evidence>
<evidence type="ECO:0000313" key="2">
    <source>
        <dbReference type="Proteomes" id="UP000198417"/>
    </source>
</evidence>
<reference evidence="1 2" key="1">
    <citation type="submission" date="2017-06" db="EMBL/GenBank/DDBJ databases">
        <authorList>
            <person name="Kim H.J."/>
            <person name="Triplett B.A."/>
        </authorList>
    </citation>
    <scope>NUCLEOTIDE SEQUENCE [LARGE SCALE GENOMIC DNA]</scope>
    <source>
        <strain evidence="1 2">DSM 29052</strain>
    </source>
</reference>